<dbReference type="PRINTS" id="PR00413">
    <property type="entry name" value="HADHALOGNASE"/>
</dbReference>
<dbReference type="NCBIfam" id="NF011564">
    <property type="entry name" value="PRK14988.1"/>
    <property type="match status" value="1"/>
</dbReference>
<dbReference type="InterPro" id="IPR050155">
    <property type="entry name" value="HAD-like_hydrolase_sf"/>
</dbReference>
<dbReference type="SUPFAM" id="SSF56784">
    <property type="entry name" value="HAD-like"/>
    <property type="match status" value="1"/>
</dbReference>
<evidence type="ECO:0000313" key="1">
    <source>
        <dbReference type="EMBL" id="SFD78424.1"/>
    </source>
</evidence>
<dbReference type="Proteomes" id="UP000198862">
    <property type="component" value="Unassembled WGS sequence"/>
</dbReference>
<dbReference type="NCBIfam" id="TIGR01509">
    <property type="entry name" value="HAD-SF-IA-v3"/>
    <property type="match status" value="1"/>
</dbReference>
<keyword evidence="1" id="KW-0378">Hydrolase</keyword>
<dbReference type="Gene3D" id="3.40.50.1000">
    <property type="entry name" value="HAD superfamily/HAD-like"/>
    <property type="match status" value="1"/>
</dbReference>
<sequence length="244" mass="28327">MNHNSFIVKNLAPQPIYKYVQVNFCYDVTIEYINFDEILMLDWSQIDTVLLDMDGTLLDLHFDNHFWLELIPAKLAQKNNISFEEAKADLAARYEAVAGNIQWYCLDYWQKELSLPIVELKREIQDLIAIRKDVPLFLKALKTSGKKLILLTNAHPDSLSLKIERTQIDSYLDEIISTHEFGVSKEHQSLWKQLEERLEFNKNRTLFIDDSLIILESAKTFGIKHLLAVANPDSKKVTNEIRGC</sequence>
<dbReference type="GO" id="GO:0005829">
    <property type="term" value="C:cytosol"/>
    <property type="evidence" value="ECO:0007669"/>
    <property type="project" value="TreeGrafter"/>
</dbReference>
<dbReference type="PANTHER" id="PTHR43434:SF3">
    <property type="entry name" value="GMP_IMP NUCLEOTIDASE YRFG"/>
    <property type="match status" value="1"/>
</dbReference>
<dbReference type="GO" id="GO:0006281">
    <property type="term" value="P:DNA repair"/>
    <property type="evidence" value="ECO:0007669"/>
    <property type="project" value="TreeGrafter"/>
</dbReference>
<protein>
    <submittedName>
        <fullName evidence="1">Putative hydrolase of the HAD superfamily</fullName>
    </submittedName>
</protein>
<dbReference type="InterPro" id="IPR023214">
    <property type="entry name" value="HAD_sf"/>
</dbReference>
<organism evidence="1 2">
    <name type="scientific">Pseudoalteromonas denitrificans DSM 6059</name>
    <dbReference type="NCBI Taxonomy" id="1123010"/>
    <lineage>
        <taxon>Bacteria</taxon>
        <taxon>Pseudomonadati</taxon>
        <taxon>Pseudomonadota</taxon>
        <taxon>Gammaproteobacteria</taxon>
        <taxon>Alteromonadales</taxon>
        <taxon>Pseudoalteromonadaceae</taxon>
        <taxon>Pseudoalteromonas</taxon>
    </lineage>
</organism>
<dbReference type="STRING" id="1123010.SAMN02745724_05432"/>
<dbReference type="EMBL" id="FOLO01000112">
    <property type="protein sequence ID" value="SFD78424.1"/>
    <property type="molecule type" value="Genomic_DNA"/>
</dbReference>
<gene>
    <name evidence="1" type="ORF">SAMN02745724_05432</name>
</gene>
<reference evidence="1 2" key="1">
    <citation type="submission" date="2016-10" db="EMBL/GenBank/DDBJ databases">
        <authorList>
            <person name="de Groot N.N."/>
        </authorList>
    </citation>
    <scope>NUCLEOTIDE SEQUENCE [LARGE SCALE GENOMIC DNA]</scope>
    <source>
        <strain evidence="1 2">DSM 6059</strain>
    </source>
</reference>
<name>A0A1I1V685_9GAMM</name>
<dbReference type="SFLD" id="SFLDG01129">
    <property type="entry name" value="C1.5:_HAD__Beta-PGM__Phosphata"/>
    <property type="match status" value="1"/>
</dbReference>
<dbReference type="PANTHER" id="PTHR43434">
    <property type="entry name" value="PHOSPHOGLYCOLATE PHOSPHATASE"/>
    <property type="match status" value="1"/>
</dbReference>
<dbReference type="InterPro" id="IPR006439">
    <property type="entry name" value="HAD-SF_hydro_IA"/>
</dbReference>
<dbReference type="InterPro" id="IPR036412">
    <property type="entry name" value="HAD-like_sf"/>
</dbReference>
<evidence type="ECO:0000313" key="2">
    <source>
        <dbReference type="Proteomes" id="UP000198862"/>
    </source>
</evidence>
<dbReference type="Pfam" id="PF00702">
    <property type="entry name" value="Hydrolase"/>
    <property type="match status" value="1"/>
</dbReference>
<dbReference type="SFLD" id="SFLDS00003">
    <property type="entry name" value="Haloacid_Dehalogenase"/>
    <property type="match status" value="1"/>
</dbReference>
<keyword evidence="2" id="KW-1185">Reference proteome</keyword>
<dbReference type="CDD" id="cd01427">
    <property type="entry name" value="HAD_like"/>
    <property type="match status" value="1"/>
</dbReference>
<dbReference type="GO" id="GO:0008967">
    <property type="term" value="F:phosphoglycolate phosphatase activity"/>
    <property type="evidence" value="ECO:0007669"/>
    <property type="project" value="TreeGrafter"/>
</dbReference>
<dbReference type="AlphaFoldDB" id="A0A1I1V685"/>
<accession>A0A1I1V685</accession>
<proteinExistence type="predicted"/>